<gene>
    <name evidence="3" type="ORF">FHS19_001706</name>
</gene>
<dbReference type="AlphaFoldDB" id="A0A839TK81"/>
<dbReference type="SUPFAM" id="SSF50370">
    <property type="entry name" value="Ricin B-like lectins"/>
    <property type="match status" value="1"/>
</dbReference>
<dbReference type="Gene3D" id="2.80.10.50">
    <property type="match status" value="1"/>
</dbReference>
<dbReference type="PANTHER" id="PTHR10963">
    <property type="entry name" value="GLYCOSYL HYDROLASE-RELATED"/>
    <property type="match status" value="1"/>
</dbReference>
<proteinExistence type="inferred from homology"/>
<evidence type="ECO:0000313" key="4">
    <source>
        <dbReference type="Proteomes" id="UP000517523"/>
    </source>
</evidence>
<dbReference type="SMART" id="SM00458">
    <property type="entry name" value="RICIN"/>
    <property type="match status" value="1"/>
</dbReference>
<dbReference type="InterPro" id="IPR050546">
    <property type="entry name" value="Glycosyl_Hydrlase_16"/>
</dbReference>
<feature type="domain" description="GH16" evidence="2">
    <location>
        <begin position="6"/>
        <end position="288"/>
    </location>
</feature>
<dbReference type="PANTHER" id="PTHR10963:SF55">
    <property type="entry name" value="GLYCOSIDE HYDROLASE FAMILY 16 PROTEIN"/>
    <property type="match status" value="1"/>
</dbReference>
<sequence>MAVRRLRWRNWKKPAQILLAGVLVLGGLAVSSQKHASAAPSGSGWEQTFSDDFDSLDSTKWKTAWSYWWDGSIREDNRTRQLAYYPDENVSIVTDTSAGGNGKVVRLRTAKEDTYVSWENKTYNYTAGVLQSSTRFKQTYGYYEARIKTFNSSAKGYITDFWLAPFANKWPPELDVMETAGSDSATKAHFFEHYSDSNGAHQYQGIEKALDPSQWHTYGVQWEPGKLTWFVDGTQVGSSITTGVPSEDMFLILSTEVGNDGYWGNPDAGTWPQYMEVDYVKVWKKSGITSGQTYEISSKVDGNKAFDVDSISTADGAAVQVWDYVGGGNQKWKAEDVGGGFYKLTATHSNKVLDICNNSTGQSCLKQSTYTGADSQLWKIEDQGNGYYRIVSKLSGLVIDLPNSNTTNGTDLQTYWWNGSDAQLWKLTSQ</sequence>
<dbReference type="Proteomes" id="UP000517523">
    <property type="component" value="Unassembled WGS sequence"/>
</dbReference>
<reference evidence="3 4" key="1">
    <citation type="submission" date="2020-08" db="EMBL/GenBank/DDBJ databases">
        <title>Genomic Encyclopedia of Type Strains, Phase III (KMG-III): the genomes of soil and plant-associated and newly described type strains.</title>
        <authorList>
            <person name="Whitman W."/>
        </authorList>
    </citation>
    <scope>NUCLEOTIDE SEQUENCE [LARGE SCALE GENOMIC DNA]</scope>
    <source>
        <strain evidence="3 4">CECT 5831</strain>
    </source>
</reference>
<dbReference type="InterPro" id="IPR000772">
    <property type="entry name" value="Ricin_B_lectin"/>
</dbReference>
<accession>A0A839TK81</accession>
<dbReference type="EMBL" id="JACHXJ010000001">
    <property type="protein sequence ID" value="MBB3127052.1"/>
    <property type="molecule type" value="Genomic_DNA"/>
</dbReference>
<dbReference type="Pfam" id="PF00722">
    <property type="entry name" value="Glyco_hydro_16"/>
    <property type="match status" value="1"/>
</dbReference>
<dbReference type="CDD" id="cd00161">
    <property type="entry name" value="beta-trefoil_Ricin-like"/>
    <property type="match status" value="1"/>
</dbReference>
<comment type="caution">
    <text evidence="3">The sequence shown here is derived from an EMBL/GenBank/DDBJ whole genome shotgun (WGS) entry which is preliminary data.</text>
</comment>
<dbReference type="InterPro" id="IPR013320">
    <property type="entry name" value="ConA-like_dom_sf"/>
</dbReference>
<dbReference type="Gene3D" id="2.60.120.200">
    <property type="match status" value="1"/>
</dbReference>
<organism evidence="3 4">
    <name type="scientific">Paenibacillus rhizosphaerae</name>
    <dbReference type="NCBI Taxonomy" id="297318"/>
    <lineage>
        <taxon>Bacteria</taxon>
        <taxon>Bacillati</taxon>
        <taxon>Bacillota</taxon>
        <taxon>Bacilli</taxon>
        <taxon>Bacillales</taxon>
        <taxon>Paenibacillaceae</taxon>
        <taxon>Paenibacillus</taxon>
    </lineage>
</organism>
<dbReference type="SUPFAM" id="SSF49899">
    <property type="entry name" value="Concanavalin A-like lectins/glucanases"/>
    <property type="match status" value="1"/>
</dbReference>
<evidence type="ECO:0000259" key="2">
    <source>
        <dbReference type="PROSITE" id="PS51762"/>
    </source>
</evidence>
<dbReference type="GO" id="GO:0004553">
    <property type="term" value="F:hydrolase activity, hydrolyzing O-glycosyl compounds"/>
    <property type="evidence" value="ECO:0007669"/>
    <property type="project" value="InterPro"/>
</dbReference>
<dbReference type="PROSITE" id="PS51762">
    <property type="entry name" value="GH16_2"/>
    <property type="match status" value="1"/>
</dbReference>
<evidence type="ECO:0000313" key="3">
    <source>
        <dbReference type="EMBL" id="MBB3127052.1"/>
    </source>
</evidence>
<dbReference type="PROSITE" id="PS50231">
    <property type="entry name" value="RICIN_B_LECTIN"/>
    <property type="match status" value="1"/>
</dbReference>
<evidence type="ECO:0000256" key="1">
    <source>
        <dbReference type="ARBA" id="ARBA00006865"/>
    </source>
</evidence>
<dbReference type="Pfam" id="PF14200">
    <property type="entry name" value="RicinB_lectin_2"/>
    <property type="match status" value="1"/>
</dbReference>
<dbReference type="CDD" id="cd08023">
    <property type="entry name" value="GH16_laminarinase_like"/>
    <property type="match status" value="1"/>
</dbReference>
<dbReference type="GO" id="GO:0005975">
    <property type="term" value="P:carbohydrate metabolic process"/>
    <property type="evidence" value="ECO:0007669"/>
    <property type="project" value="InterPro"/>
</dbReference>
<protein>
    <submittedName>
        <fullName evidence="3">Beta-glucanase (GH16 family)</fullName>
    </submittedName>
</protein>
<dbReference type="InterPro" id="IPR035992">
    <property type="entry name" value="Ricin_B-like_lectins"/>
</dbReference>
<comment type="similarity">
    <text evidence="1">Belongs to the glycosyl hydrolase 16 family.</text>
</comment>
<dbReference type="InterPro" id="IPR000757">
    <property type="entry name" value="Beta-glucanase-like"/>
</dbReference>
<dbReference type="RefSeq" id="WP_183581217.1">
    <property type="nucleotide sequence ID" value="NZ_JACHXJ010000001.1"/>
</dbReference>
<name>A0A839TK81_9BACL</name>